<proteinExistence type="predicted"/>
<keyword evidence="2" id="KW-1185">Reference proteome</keyword>
<name>A0ABZ2UKP4_9FLAO</name>
<evidence type="ECO:0000313" key="1">
    <source>
        <dbReference type="EMBL" id="WYZ21918.1"/>
    </source>
</evidence>
<reference evidence="1 2" key="1">
    <citation type="submission" date="2024-03" db="EMBL/GenBank/DDBJ databases">
        <title>Flavobacterium soyae.</title>
        <authorList>
            <person name="Zheng W."/>
        </authorList>
    </citation>
    <scope>NUCLEOTIDE SEQUENCE [LARGE SCALE GENOMIC DNA]</scope>
    <source>
        <strain evidence="1 2">55</strain>
    </source>
</reference>
<evidence type="ECO:0000313" key="2">
    <source>
        <dbReference type="Proteomes" id="UP001623852"/>
    </source>
</evidence>
<dbReference type="Proteomes" id="UP001623852">
    <property type="component" value="Chromosome"/>
</dbReference>
<gene>
    <name evidence="1" type="ORF">AABD74_10735</name>
</gene>
<dbReference type="InterPro" id="IPR054500">
    <property type="entry name" value="Phage_fiber_rpt"/>
</dbReference>
<protein>
    <recommendedName>
        <fullName evidence="3">Major tropism determinant N-terminal domain-containing protein</fullName>
    </recommendedName>
</protein>
<accession>A0ABZ2UKP4</accession>
<organism evidence="1 2">
    <name type="scientific">Flavobacterium soyae</name>
    <dbReference type="NCBI Taxonomy" id="2903098"/>
    <lineage>
        <taxon>Bacteria</taxon>
        <taxon>Pseudomonadati</taxon>
        <taxon>Bacteroidota</taxon>
        <taxon>Flavobacteriia</taxon>
        <taxon>Flavobacteriales</taxon>
        <taxon>Flavobacteriaceae</taxon>
        <taxon>Flavobacterium</taxon>
    </lineage>
</organism>
<dbReference type="EMBL" id="CP150845">
    <property type="protein sequence ID" value="WYZ21918.1"/>
    <property type="molecule type" value="Genomic_DNA"/>
</dbReference>
<dbReference type="RefSeq" id="WP_406845524.1">
    <property type="nucleotide sequence ID" value="NZ_CP150845.1"/>
</dbReference>
<dbReference type="Pfam" id="PF22337">
    <property type="entry name" value="Phage_fiber_rpt"/>
    <property type="match status" value="2"/>
</dbReference>
<sequence length="391" mass="42221">MSTNHNRIRVADLETNKSNKILITNEKGELEFNDVNNLQTEKYNALDCTTEGKALDARQGKVLKDMIDNINVSPPSLVNDLTTGGTTKALTAEMGKTLENTKLTASLATDAETQIASTITEDIKVISRLKLFNWWAWIKSQAQTISGAWNFTNKVTLASGTINYPPLILPTGTFTNTAQNGAIERDSSGKLWTTRSGVRYMLTEDDGSYIKIILNGGQKTLDTPSPYITTNTVTDTLLGTFNAGSLSNSILAKLSMMGSAGDVVAGGGTIAPTVNKFQIVIKFTNALLSSSYWGPGTISELVLIDNLNVTGTTAMLTGTYAAWDSNVGLFNGLYAWDSANPASPKNLNGVSAQIFCRRRTEFADATNANGKNQAIRVYTAITSTLIERIRM</sequence>
<evidence type="ECO:0008006" key="3">
    <source>
        <dbReference type="Google" id="ProtNLM"/>
    </source>
</evidence>